<feature type="signal peptide" evidence="1">
    <location>
        <begin position="1"/>
        <end position="23"/>
    </location>
</feature>
<organism evidence="3 4">
    <name type="scientific">Methylobacterium pseudosasicola</name>
    <dbReference type="NCBI Taxonomy" id="582667"/>
    <lineage>
        <taxon>Bacteria</taxon>
        <taxon>Pseudomonadati</taxon>
        <taxon>Pseudomonadota</taxon>
        <taxon>Alphaproteobacteria</taxon>
        <taxon>Hyphomicrobiales</taxon>
        <taxon>Methylobacteriaceae</taxon>
        <taxon>Methylobacterium</taxon>
    </lineage>
</organism>
<feature type="chain" id="PRO_5011647460" evidence="1">
    <location>
        <begin position="24"/>
        <end position="143"/>
    </location>
</feature>
<sequence length="143" mass="15859">MSRTYGLPVLVFAAALMPGLCRAEALEADAQSAATKWDEAYNRDDMDTLGKLYTQDAIVVTKGATQTRDGIPKFFSGLKAKGWDDHKTTVKNAVAKDNLLIVSGRWEMTGPVEGGAKKKFEGNWVNVLERQKDGWRTVLHTWN</sequence>
<reference evidence="4" key="1">
    <citation type="submission" date="2016-10" db="EMBL/GenBank/DDBJ databases">
        <authorList>
            <person name="Varghese N."/>
            <person name="Submissions S."/>
        </authorList>
    </citation>
    <scope>NUCLEOTIDE SEQUENCE [LARGE SCALE GENOMIC DNA]</scope>
    <source>
        <strain evidence="4">BL36</strain>
    </source>
</reference>
<evidence type="ECO:0000259" key="2">
    <source>
        <dbReference type="Pfam" id="PF14534"/>
    </source>
</evidence>
<dbReference type="InterPro" id="IPR027843">
    <property type="entry name" value="DUF4440"/>
</dbReference>
<dbReference type="Gene3D" id="3.10.450.50">
    <property type="match status" value="1"/>
</dbReference>
<keyword evidence="1" id="KW-0732">Signal</keyword>
<evidence type="ECO:0000313" key="3">
    <source>
        <dbReference type="EMBL" id="SFL17452.1"/>
    </source>
</evidence>
<dbReference type="Proteomes" id="UP000199048">
    <property type="component" value="Unassembled WGS sequence"/>
</dbReference>
<dbReference type="EMBL" id="FOTK01000001">
    <property type="protein sequence ID" value="SFL17452.1"/>
    <property type="molecule type" value="Genomic_DNA"/>
</dbReference>
<keyword evidence="4" id="KW-1185">Reference proteome</keyword>
<name>A0A1I4FHR2_9HYPH</name>
<protein>
    <submittedName>
        <fullName evidence="3">Ketosteroid isomerase homolog</fullName>
    </submittedName>
</protein>
<dbReference type="SUPFAM" id="SSF54427">
    <property type="entry name" value="NTF2-like"/>
    <property type="match status" value="1"/>
</dbReference>
<dbReference type="AlphaFoldDB" id="A0A1I4FHR2"/>
<evidence type="ECO:0000256" key="1">
    <source>
        <dbReference type="SAM" id="SignalP"/>
    </source>
</evidence>
<dbReference type="STRING" id="582667.SAMN05192568_1001354"/>
<dbReference type="RefSeq" id="WP_092036554.1">
    <property type="nucleotide sequence ID" value="NZ_FOTK01000001.1"/>
</dbReference>
<dbReference type="GO" id="GO:0016853">
    <property type="term" value="F:isomerase activity"/>
    <property type="evidence" value="ECO:0007669"/>
    <property type="project" value="UniProtKB-KW"/>
</dbReference>
<gene>
    <name evidence="3" type="ORF">SAMN05192568_1001354</name>
</gene>
<dbReference type="OrthoDB" id="7630482at2"/>
<dbReference type="Pfam" id="PF14534">
    <property type="entry name" value="DUF4440"/>
    <property type="match status" value="1"/>
</dbReference>
<dbReference type="InterPro" id="IPR032710">
    <property type="entry name" value="NTF2-like_dom_sf"/>
</dbReference>
<evidence type="ECO:0000313" key="4">
    <source>
        <dbReference type="Proteomes" id="UP000199048"/>
    </source>
</evidence>
<accession>A0A1I4FHR2</accession>
<keyword evidence="3" id="KW-0413">Isomerase</keyword>
<proteinExistence type="predicted"/>
<feature type="domain" description="DUF4440" evidence="2">
    <location>
        <begin position="34"/>
        <end position="136"/>
    </location>
</feature>